<keyword evidence="3 4" id="KW-0472">Membrane</keyword>
<dbReference type="AlphaFoldDB" id="A0AA45WKT7"/>
<dbReference type="Pfam" id="PF03717">
    <property type="entry name" value="PBP_dimer"/>
    <property type="match status" value="1"/>
</dbReference>
<organism evidence="7 8">
    <name type="scientific">Venenivibrio stagnispumantis</name>
    <dbReference type="NCBI Taxonomy" id="407998"/>
    <lineage>
        <taxon>Bacteria</taxon>
        <taxon>Pseudomonadati</taxon>
        <taxon>Aquificota</taxon>
        <taxon>Aquificia</taxon>
        <taxon>Aquificales</taxon>
        <taxon>Hydrogenothermaceae</taxon>
        <taxon>Venenivibrio</taxon>
    </lineage>
</organism>
<dbReference type="Proteomes" id="UP001157947">
    <property type="component" value="Unassembled WGS sequence"/>
</dbReference>
<feature type="transmembrane region" description="Helical" evidence="4">
    <location>
        <begin position="6"/>
        <end position="25"/>
    </location>
</feature>
<dbReference type="InterPro" id="IPR050515">
    <property type="entry name" value="Beta-lactam/transpept"/>
</dbReference>
<accession>A0AA45WKT7</accession>
<keyword evidence="7" id="KW-0131">Cell cycle</keyword>
<keyword evidence="2" id="KW-0378">Hydrolase</keyword>
<keyword evidence="7" id="KW-0132">Cell division</keyword>
<keyword evidence="2" id="KW-0645">Protease</keyword>
<dbReference type="SUPFAM" id="SSF56601">
    <property type="entry name" value="beta-lactamase/transpeptidase-like"/>
    <property type="match status" value="1"/>
</dbReference>
<dbReference type="GO" id="GO:0004180">
    <property type="term" value="F:carboxypeptidase activity"/>
    <property type="evidence" value="ECO:0007669"/>
    <property type="project" value="UniProtKB-KW"/>
</dbReference>
<dbReference type="Gene3D" id="3.40.710.10">
    <property type="entry name" value="DD-peptidase/beta-lactamase superfamily"/>
    <property type="match status" value="1"/>
</dbReference>
<gene>
    <name evidence="7" type="ORF">SAMN06264868_10655</name>
</gene>
<reference evidence="7" key="1">
    <citation type="submission" date="2017-05" db="EMBL/GenBank/DDBJ databases">
        <authorList>
            <person name="Varghese N."/>
            <person name="Submissions S."/>
        </authorList>
    </citation>
    <scope>NUCLEOTIDE SEQUENCE</scope>
    <source>
        <strain evidence="7">DSM 18763</strain>
    </source>
</reference>
<evidence type="ECO:0000313" key="8">
    <source>
        <dbReference type="Proteomes" id="UP001157947"/>
    </source>
</evidence>
<evidence type="ECO:0000256" key="3">
    <source>
        <dbReference type="ARBA" id="ARBA00023136"/>
    </source>
</evidence>
<dbReference type="InterPro" id="IPR001460">
    <property type="entry name" value="PCN-bd_Tpept"/>
</dbReference>
<dbReference type="GO" id="GO:0051301">
    <property type="term" value="P:cell division"/>
    <property type="evidence" value="ECO:0007669"/>
    <property type="project" value="UniProtKB-KW"/>
</dbReference>
<proteinExistence type="predicted"/>
<keyword evidence="4" id="KW-0812">Transmembrane</keyword>
<comment type="caution">
    <text evidence="7">The sequence shown here is derived from an EMBL/GenBank/DDBJ whole genome shotgun (WGS) entry which is preliminary data.</text>
</comment>
<evidence type="ECO:0000313" key="7">
    <source>
        <dbReference type="EMBL" id="SMP08855.1"/>
    </source>
</evidence>
<dbReference type="GO" id="GO:0005886">
    <property type="term" value="C:plasma membrane"/>
    <property type="evidence" value="ECO:0007669"/>
    <property type="project" value="TreeGrafter"/>
</dbReference>
<keyword evidence="2" id="KW-0121">Carboxypeptidase</keyword>
<evidence type="ECO:0000259" key="6">
    <source>
        <dbReference type="Pfam" id="PF03717"/>
    </source>
</evidence>
<dbReference type="GO" id="GO:0071555">
    <property type="term" value="P:cell wall organization"/>
    <property type="evidence" value="ECO:0007669"/>
    <property type="project" value="TreeGrafter"/>
</dbReference>
<dbReference type="InterPro" id="IPR005311">
    <property type="entry name" value="PBP_dimer"/>
</dbReference>
<feature type="domain" description="Penicillin-binding protein dimerisation" evidence="6">
    <location>
        <begin position="52"/>
        <end position="197"/>
    </location>
</feature>
<protein>
    <submittedName>
        <fullName evidence="7">Cell division protein FtsI (Penicillin-binding protein 3)</fullName>
    </submittedName>
</protein>
<keyword evidence="4" id="KW-1133">Transmembrane helix</keyword>
<dbReference type="RefSeq" id="WP_265134104.1">
    <property type="nucleotide sequence ID" value="NZ_FXTX01000006.1"/>
</dbReference>
<sequence>MNNKKAYLFAFFITFGFLAVIGRIIQFQVIQKDELYQYIQKQYFSEENILLPRGTIFDSKGKFVAISIPTITVFVIPKYIKDKDTVARELARIIKIPEENIRDVLYHRKNYTILATNLDKSIKPQLLKLRSDLKEWNIGILENYKRFYPYNEIAGSTIGFTSKKTGIGLEGLEYLLNDKLGGGNVKLSFLKDATGNPITIENLNITKNNLNAVLTIDINLQYMAEEALKQLIEERNPKEAAVLIMNPYTGDIVAVATYPNYNPNNYEKYDNHKNIVFQNSYEIGSLTKPFILAEAIDEGKVNLNEIIDCQNGAIEIDGVKIKDHKKFGLLTPIQIIQHSSNVGTIKIALRLEPIKIYEKLKSLGFGKSTNTFPGETSGKLKIDLRPVNIAYTSIGQSWTASIIQVAVAYSAIANGGYRVKPRLVKGFTDDAGNYVEINNPKTEEKVLSDKSVKILKEILPLVVEEGTARSGKSSFFTIGGKTGTAQKYDPAIKALSNEKYYTWFAGFFPISNPKFVIIVFANEPKKVFEWEHIGGGSVSSTVMKNLIDRVMYYYKEKPDKPTYQNISLSAEQH</sequence>
<dbReference type="InterPro" id="IPR036138">
    <property type="entry name" value="PBP_dimer_sf"/>
</dbReference>
<dbReference type="Gene3D" id="3.90.1310.10">
    <property type="entry name" value="Penicillin-binding protein 2a (Domain 2)"/>
    <property type="match status" value="1"/>
</dbReference>
<dbReference type="GO" id="GO:0008658">
    <property type="term" value="F:penicillin binding"/>
    <property type="evidence" value="ECO:0007669"/>
    <property type="project" value="InterPro"/>
</dbReference>
<evidence type="ECO:0000256" key="1">
    <source>
        <dbReference type="ARBA" id="ARBA00004370"/>
    </source>
</evidence>
<dbReference type="SUPFAM" id="SSF56519">
    <property type="entry name" value="Penicillin binding protein dimerisation domain"/>
    <property type="match status" value="1"/>
</dbReference>
<dbReference type="Gene3D" id="3.30.450.330">
    <property type="match status" value="1"/>
</dbReference>
<dbReference type="EMBL" id="FXTX01000006">
    <property type="protein sequence ID" value="SMP08855.1"/>
    <property type="molecule type" value="Genomic_DNA"/>
</dbReference>
<evidence type="ECO:0000256" key="4">
    <source>
        <dbReference type="SAM" id="Phobius"/>
    </source>
</evidence>
<keyword evidence="8" id="KW-1185">Reference proteome</keyword>
<dbReference type="PANTHER" id="PTHR30627:SF1">
    <property type="entry name" value="PEPTIDOGLYCAN D,D-TRANSPEPTIDASE FTSI"/>
    <property type="match status" value="1"/>
</dbReference>
<dbReference type="InterPro" id="IPR012338">
    <property type="entry name" value="Beta-lactam/transpept-like"/>
</dbReference>
<feature type="domain" description="Penicillin-binding protein transpeptidase" evidence="5">
    <location>
        <begin position="241"/>
        <end position="547"/>
    </location>
</feature>
<dbReference type="PANTHER" id="PTHR30627">
    <property type="entry name" value="PEPTIDOGLYCAN D,D-TRANSPEPTIDASE"/>
    <property type="match status" value="1"/>
</dbReference>
<comment type="subcellular location">
    <subcellularLocation>
        <location evidence="1">Membrane</location>
    </subcellularLocation>
</comment>
<dbReference type="Pfam" id="PF00905">
    <property type="entry name" value="Transpeptidase"/>
    <property type="match status" value="1"/>
</dbReference>
<evidence type="ECO:0000256" key="2">
    <source>
        <dbReference type="ARBA" id="ARBA00022645"/>
    </source>
</evidence>
<name>A0AA45WKT7_9AQUI</name>
<evidence type="ECO:0000259" key="5">
    <source>
        <dbReference type="Pfam" id="PF00905"/>
    </source>
</evidence>